<reference evidence="2 3" key="1">
    <citation type="submission" date="2014-01" db="EMBL/GenBank/DDBJ databases">
        <authorList>
            <person name="Dobos K."/>
            <person name="Lenaerts A."/>
            <person name="Ordway D."/>
            <person name="DeGroote M.A."/>
            <person name="Parker T."/>
            <person name="Sizemore C."/>
            <person name="Tallon L.J."/>
            <person name="Sadzewicz L.K."/>
            <person name="Sengamalay N."/>
            <person name="Fraser C.M."/>
            <person name="Hine E."/>
            <person name="Shefchek K.A."/>
            <person name="Das S.P."/>
            <person name="Tettelin H."/>
        </authorList>
    </citation>
    <scope>NUCLEOTIDE SEQUENCE [LARGE SCALE GENOMIC DNA]</scope>
    <source>
        <strain evidence="2 3">Harvey</strain>
    </source>
</reference>
<dbReference type="EMBL" id="JAOL01000186">
    <property type="protein sequence ID" value="EUA85878.1"/>
    <property type="molecule type" value="Genomic_DNA"/>
</dbReference>
<dbReference type="Proteomes" id="UP000020681">
    <property type="component" value="Unassembled WGS sequence"/>
</dbReference>
<accession>A0ABP3A2X6</accession>
<evidence type="ECO:0000313" key="3">
    <source>
        <dbReference type="Proteomes" id="UP000020681"/>
    </source>
</evidence>
<dbReference type="SUPFAM" id="SSF140459">
    <property type="entry name" value="PE/PPE dimer-like"/>
    <property type="match status" value="1"/>
</dbReference>
<dbReference type="Pfam" id="PF00934">
    <property type="entry name" value="PE"/>
    <property type="match status" value="1"/>
</dbReference>
<sequence length="132" mass="13522">MYLSFPAPWRSQMSFLTTAPEFVNAAASDLASIGTAFSQANAAALAPTTGVLAAGADEVSAAITALFGAHAQTYQALSAQAATFHAQFAQLMAANAGRYATAEAAAASPLQTLEQQLLGVFNAPPTPCWDAR</sequence>
<name>A0ABP3A2X6_MYCUL</name>
<dbReference type="InterPro" id="IPR000084">
    <property type="entry name" value="PE-PGRS_N"/>
</dbReference>
<dbReference type="Gene3D" id="1.10.287.850">
    <property type="entry name" value="HP0062-like domain"/>
    <property type="match status" value="1"/>
</dbReference>
<evidence type="ECO:0000313" key="2">
    <source>
        <dbReference type="EMBL" id="EUA85878.1"/>
    </source>
</evidence>
<protein>
    <submittedName>
        <fullName evidence="2">PE family protein</fullName>
    </submittedName>
</protein>
<organism evidence="2 3">
    <name type="scientific">Mycobacterium ulcerans str. Harvey</name>
    <dbReference type="NCBI Taxonomy" id="1299332"/>
    <lineage>
        <taxon>Bacteria</taxon>
        <taxon>Bacillati</taxon>
        <taxon>Actinomycetota</taxon>
        <taxon>Actinomycetes</taxon>
        <taxon>Mycobacteriales</taxon>
        <taxon>Mycobacteriaceae</taxon>
        <taxon>Mycobacterium</taxon>
        <taxon>Mycobacterium ulcerans group</taxon>
    </lineage>
</organism>
<dbReference type="InterPro" id="IPR038332">
    <property type="entry name" value="PPE_sf"/>
</dbReference>
<gene>
    <name evidence="2" type="ORF">I551_7681</name>
</gene>
<keyword evidence="3" id="KW-1185">Reference proteome</keyword>
<proteinExistence type="predicted"/>
<feature type="domain" description="PE" evidence="1">
    <location>
        <begin position="16"/>
        <end position="106"/>
    </location>
</feature>
<evidence type="ECO:0000259" key="1">
    <source>
        <dbReference type="Pfam" id="PF00934"/>
    </source>
</evidence>
<comment type="caution">
    <text evidence="2">The sequence shown here is derived from an EMBL/GenBank/DDBJ whole genome shotgun (WGS) entry which is preliminary data.</text>
</comment>